<keyword evidence="1" id="KW-0732">Signal</keyword>
<dbReference type="Proteomes" id="UP000002350">
    <property type="component" value="Chromosome"/>
</dbReference>
<dbReference type="AlphaFoldDB" id="D4ZK61"/>
<organism evidence="2 3">
    <name type="scientific">Shewanella violacea (strain JCM 10179 / CIP 106290 / LMG 19151 / DSS12)</name>
    <dbReference type="NCBI Taxonomy" id="637905"/>
    <lineage>
        <taxon>Bacteria</taxon>
        <taxon>Pseudomonadati</taxon>
        <taxon>Pseudomonadota</taxon>
        <taxon>Gammaproteobacteria</taxon>
        <taxon>Alteromonadales</taxon>
        <taxon>Shewanellaceae</taxon>
        <taxon>Shewanella</taxon>
    </lineage>
</organism>
<dbReference type="EMBL" id="AP011177">
    <property type="protein sequence ID" value="BAJ02060.1"/>
    <property type="molecule type" value="Genomic_DNA"/>
</dbReference>
<reference evidence="3" key="1">
    <citation type="journal article" date="2010" name="Mol. Biosyst.">
        <title>Complete genome sequence and comparative analysis of Shewanella violacea, a psychrophilic and piezophilic bacterium from deep sea floor sediments.</title>
        <authorList>
            <person name="Aono E."/>
            <person name="Baba T."/>
            <person name="Ara T."/>
            <person name="Nishi T."/>
            <person name="Nakamichi T."/>
            <person name="Inamoto E."/>
            <person name="Toyonaga H."/>
            <person name="Hasegawa M."/>
            <person name="Takai Y."/>
            <person name="Okumura Y."/>
            <person name="Baba M."/>
            <person name="Tomita M."/>
            <person name="Kato C."/>
            <person name="Oshima T."/>
            <person name="Nakasone K."/>
            <person name="Mori H."/>
        </authorList>
    </citation>
    <scope>NUCLEOTIDE SEQUENCE [LARGE SCALE GENOMIC DNA]</scope>
    <source>
        <strain evidence="3">JCM 10179 / CIP 106290 / LMG 19151 / DSS12</strain>
    </source>
</reference>
<dbReference type="eggNOG" id="ENOG5031F8G">
    <property type="taxonomic scope" value="Bacteria"/>
</dbReference>
<evidence type="ECO:0000256" key="1">
    <source>
        <dbReference type="SAM" id="SignalP"/>
    </source>
</evidence>
<evidence type="ECO:0000313" key="2">
    <source>
        <dbReference type="EMBL" id="BAJ02060.1"/>
    </source>
</evidence>
<feature type="chain" id="PRO_5003068305" evidence="1">
    <location>
        <begin position="23"/>
        <end position="80"/>
    </location>
</feature>
<feature type="signal peptide" evidence="1">
    <location>
        <begin position="1"/>
        <end position="22"/>
    </location>
</feature>
<dbReference type="KEGG" id="svo:SVI_2089"/>
<evidence type="ECO:0000313" key="3">
    <source>
        <dbReference type="Proteomes" id="UP000002350"/>
    </source>
</evidence>
<name>D4ZK61_SHEVD</name>
<gene>
    <name evidence="2" type="ordered locus">SVI_2089</name>
</gene>
<accession>D4ZK61</accession>
<dbReference type="RefSeq" id="WP_013051365.1">
    <property type="nucleotide sequence ID" value="NC_014012.1"/>
</dbReference>
<sequence>MTDKWKCKFVPLVICFSLVALLNISAINSLDTSANPSPTSVVSNLSQLTLSYNRYQAGFACRENGWEFCEGWFYRRARVA</sequence>
<proteinExistence type="predicted"/>
<dbReference type="HOGENOM" id="CLU_2587794_0_0_6"/>
<dbReference type="OrthoDB" id="6272823at2"/>
<keyword evidence="3" id="KW-1185">Reference proteome</keyword>
<protein>
    <submittedName>
        <fullName evidence="2">Uncharacterized protein</fullName>
    </submittedName>
</protein>